<dbReference type="InterPro" id="IPR050951">
    <property type="entry name" value="Retrovirus_Pol_polyprotein"/>
</dbReference>
<dbReference type="GO" id="GO:0003676">
    <property type="term" value="F:nucleic acid binding"/>
    <property type="evidence" value="ECO:0007669"/>
    <property type="project" value="InterPro"/>
</dbReference>
<keyword evidence="4" id="KW-1185">Reference proteome</keyword>
<accession>A0A6S7KM23</accession>
<dbReference type="Gene3D" id="4.10.60.10">
    <property type="entry name" value="Zinc finger, CCHC-type"/>
    <property type="match status" value="1"/>
</dbReference>
<reference evidence="3" key="1">
    <citation type="submission" date="2020-04" db="EMBL/GenBank/DDBJ databases">
        <authorList>
            <person name="Alioto T."/>
            <person name="Alioto T."/>
            <person name="Gomez Garrido J."/>
        </authorList>
    </citation>
    <scope>NUCLEOTIDE SEQUENCE</scope>
    <source>
        <strain evidence="3">A484AB</strain>
    </source>
</reference>
<dbReference type="GO" id="GO:0008270">
    <property type="term" value="F:zinc ion binding"/>
    <property type="evidence" value="ECO:0007669"/>
    <property type="project" value="InterPro"/>
</dbReference>
<dbReference type="SUPFAM" id="SSF57756">
    <property type="entry name" value="Retrovirus zinc finger-like domains"/>
    <property type="match status" value="1"/>
</dbReference>
<feature type="region of interest" description="Disordered" evidence="2">
    <location>
        <begin position="218"/>
        <end position="246"/>
    </location>
</feature>
<feature type="coiled-coil region" evidence="1">
    <location>
        <begin position="174"/>
        <end position="204"/>
    </location>
</feature>
<dbReference type="InterPro" id="IPR001878">
    <property type="entry name" value="Znf_CCHC"/>
</dbReference>
<dbReference type="SMART" id="SM00343">
    <property type="entry name" value="ZnF_C2HC"/>
    <property type="match status" value="2"/>
</dbReference>
<comment type="caution">
    <text evidence="3">The sequence shown here is derived from an EMBL/GenBank/DDBJ whole genome shotgun (WGS) entry which is preliminary data.</text>
</comment>
<proteinExistence type="predicted"/>
<name>A0A6S7KM23_PARCT</name>
<gene>
    <name evidence="3" type="ORF">PACLA_8A018177</name>
</gene>
<dbReference type="OrthoDB" id="5988576at2759"/>
<dbReference type="PANTHER" id="PTHR37984">
    <property type="entry name" value="PROTEIN CBG26694"/>
    <property type="match status" value="1"/>
</dbReference>
<organism evidence="3 4">
    <name type="scientific">Paramuricea clavata</name>
    <name type="common">Red gorgonian</name>
    <name type="synonym">Violescent sea-whip</name>
    <dbReference type="NCBI Taxonomy" id="317549"/>
    <lineage>
        <taxon>Eukaryota</taxon>
        <taxon>Metazoa</taxon>
        <taxon>Cnidaria</taxon>
        <taxon>Anthozoa</taxon>
        <taxon>Octocorallia</taxon>
        <taxon>Malacalcyonacea</taxon>
        <taxon>Plexauridae</taxon>
        <taxon>Paramuricea</taxon>
    </lineage>
</organism>
<evidence type="ECO:0000256" key="2">
    <source>
        <dbReference type="SAM" id="MobiDB-lite"/>
    </source>
</evidence>
<evidence type="ECO:0000313" key="4">
    <source>
        <dbReference type="Proteomes" id="UP001152795"/>
    </source>
</evidence>
<dbReference type="EMBL" id="CACRXK020031928">
    <property type="protein sequence ID" value="CAB4043271.1"/>
    <property type="molecule type" value="Genomic_DNA"/>
</dbReference>
<dbReference type="PANTHER" id="PTHR37984:SF11">
    <property type="entry name" value="INTEGRASE CATALYTIC DOMAIN-CONTAINING PROTEIN"/>
    <property type="match status" value="1"/>
</dbReference>
<dbReference type="Gene3D" id="3.10.10.10">
    <property type="entry name" value="HIV Type 1 Reverse Transcriptase, subunit A, domain 1"/>
    <property type="match status" value="1"/>
</dbReference>
<keyword evidence="1" id="KW-0175">Coiled coil</keyword>
<dbReference type="Proteomes" id="UP001152795">
    <property type="component" value="Unassembled WGS sequence"/>
</dbReference>
<evidence type="ECO:0000313" key="3">
    <source>
        <dbReference type="EMBL" id="CAB4043271.1"/>
    </source>
</evidence>
<dbReference type="InterPro" id="IPR043502">
    <property type="entry name" value="DNA/RNA_pol_sf"/>
</dbReference>
<dbReference type="AlphaFoldDB" id="A0A6S7KM23"/>
<feature type="compositionally biased region" description="Low complexity" evidence="2">
    <location>
        <begin position="10"/>
        <end position="21"/>
    </location>
</feature>
<dbReference type="InterPro" id="IPR036875">
    <property type="entry name" value="Znf_CCHC_sf"/>
</dbReference>
<feature type="region of interest" description="Disordered" evidence="2">
    <location>
        <begin position="1"/>
        <end position="21"/>
    </location>
</feature>
<dbReference type="SUPFAM" id="SSF56672">
    <property type="entry name" value="DNA/RNA polymerases"/>
    <property type="match status" value="1"/>
</dbReference>
<dbReference type="Pfam" id="PF00098">
    <property type="entry name" value="zf-CCHC"/>
    <property type="match status" value="1"/>
</dbReference>
<feature type="non-terminal residue" evidence="3">
    <location>
        <position position="1"/>
    </location>
</feature>
<protein>
    <submittedName>
        <fullName evidence="3">Transposon Ty3-G Gag-Pol poly</fullName>
    </submittedName>
</protein>
<evidence type="ECO:0000256" key="1">
    <source>
        <dbReference type="SAM" id="Coils"/>
    </source>
</evidence>
<sequence length="512" mass="57860">MSDNEAVEGASASQQSSSQESAQFKATEIKGLACFNPRDDPNTLSIRWKRWKRSFNLYLRAKGITMDSQKVALLLHTGGDDFQELYYTLIPENEEKGFKESFEVLDNCFVPKVNIPFERHLFRQMCQVAGETVDQFVCRLRQKAFTCEFADVDETIRDQLIEKCRNTKLRRKFLEKINASLKDLQDIARAHEAVEIQMRSLEQSDSQQSEDGQINAVGQFGKKNQRGNKDGVHGNNTSGRYGRGTFGQKTGTDQRCFNCNRVGHFARDTICPARDQRCNECGIRGHFSACCRKKNSKIPQGRNQEEDESRKKKVYQEKTEQLDGVLIDSGASCNLVDYETWTNLKNNNIDCQSTKSEKKLFAYGQKEPIEVAGTFVAEIVCKASGEKSIEEFTVIKGAGKPLLGKSTAEKLKVLHVGPFYGAQGSDTDIRKEYADTFFGVRKLKNYQLKLHINKDVKPVPQGVRRLPFGLRGKVDEKLDDLLAKDIIEEVPNSPTEWVSPLVVVPKPDGDVR</sequence>